<dbReference type="GO" id="GO:0006351">
    <property type="term" value="P:DNA-templated transcription"/>
    <property type="evidence" value="ECO:0007669"/>
    <property type="project" value="TreeGrafter"/>
</dbReference>
<evidence type="ECO:0000256" key="2">
    <source>
        <dbReference type="ARBA" id="ARBA00023015"/>
    </source>
</evidence>
<dbReference type="InterPro" id="IPR036388">
    <property type="entry name" value="WH-like_DNA-bd_sf"/>
</dbReference>
<dbReference type="GO" id="GO:0043565">
    <property type="term" value="F:sequence-specific DNA binding"/>
    <property type="evidence" value="ECO:0007669"/>
    <property type="project" value="TreeGrafter"/>
</dbReference>
<evidence type="ECO:0000256" key="1">
    <source>
        <dbReference type="ARBA" id="ARBA00009437"/>
    </source>
</evidence>
<dbReference type="Gene3D" id="3.40.190.290">
    <property type="match status" value="1"/>
</dbReference>
<dbReference type="GO" id="GO:0003700">
    <property type="term" value="F:DNA-binding transcription factor activity"/>
    <property type="evidence" value="ECO:0007669"/>
    <property type="project" value="InterPro"/>
</dbReference>
<evidence type="ECO:0000256" key="4">
    <source>
        <dbReference type="ARBA" id="ARBA00023163"/>
    </source>
</evidence>
<evidence type="ECO:0000256" key="3">
    <source>
        <dbReference type="ARBA" id="ARBA00023125"/>
    </source>
</evidence>
<keyword evidence="2" id="KW-0805">Transcription regulation</keyword>
<dbReference type="AlphaFoldDB" id="A0A3P3ET83"/>
<dbReference type="FunFam" id="1.10.10.10:FF:000001">
    <property type="entry name" value="LysR family transcriptional regulator"/>
    <property type="match status" value="1"/>
</dbReference>
<dbReference type="FunFam" id="3.40.190.290:FF:000001">
    <property type="entry name" value="Transcriptional regulator, LysR family"/>
    <property type="match status" value="1"/>
</dbReference>
<reference evidence="6 7" key="1">
    <citation type="submission" date="2018-11" db="EMBL/GenBank/DDBJ databases">
        <title>The genome of Variovorax sp T529.</title>
        <authorList>
            <person name="Gao J."/>
        </authorList>
    </citation>
    <scope>NUCLEOTIDE SEQUENCE [LARGE SCALE GENOMIC DNA]</scope>
    <source>
        <strain evidence="6 7">T529</strain>
    </source>
</reference>
<dbReference type="Pfam" id="PF03466">
    <property type="entry name" value="LysR_substrate"/>
    <property type="match status" value="1"/>
</dbReference>
<dbReference type="Pfam" id="PF00126">
    <property type="entry name" value="HTH_1"/>
    <property type="match status" value="1"/>
</dbReference>
<comment type="similarity">
    <text evidence="1">Belongs to the LysR transcriptional regulatory family.</text>
</comment>
<dbReference type="SUPFAM" id="SSF53850">
    <property type="entry name" value="Periplasmic binding protein-like II"/>
    <property type="match status" value="1"/>
</dbReference>
<dbReference type="InterPro" id="IPR036390">
    <property type="entry name" value="WH_DNA-bd_sf"/>
</dbReference>
<evidence type="ECO:0000259" key="5">
    <source>
        <dbReference type="PROSITE" id="PS50931"/>
    </source>
</evidence>
<organism evidence="6 7">
    <name type="scientific">Variovorax beijingensis</name>
    <dbReference type="NCBI Taxonomy" id="2496117"/>
    <lineage>
        <taxon>Bacteria</taxon>
        <taxon>Pseudomonadati</taxon>
        <taxon>Pseudomonadota</taxon>
        <taxon>Betaproteobacteria</taxon>
        <taxon>Burkholderiales</taxon>
        <taxon>Comamonadaceae</taxon>
        <taxon>Variovorax</taxon>
    </lineage>
</organism>
<feature type="domain" description="HTH lysR-type" evidence="5">
    <location>
        <begin position="1"/>
        <end position="59"/>
    </location>
</feature>
<evidence type="ECO:0000313" key="7">
    <source>
        <dbReference type="Proteomes" id="UP000271590"/>
    </source>
</evidence>
<dbReference type="RefSeq" id="WP_124957958.1">
    <property type="nucleotide sequence ID" value="NZ_CBFHCE010000011.1"/>
</dbReference>
<keyword evidence="3" id="KW-0238">DNA-binding</keyword>
<dbReference type="InterPro" id="IPR058163">
    <property type="entry name" value="LysR-type_TF_proteobact-type"/>
</dbReference>
<dbReference type="CDD" id="cd08422">
    <property type="entry name" value="PBP2_CrgA_like"/>
    <property type="match status" value="1"/>
</dbReference>
<gene>
    <name evidence="6" type="ORF">EH244_08390</name>
</gene>
<dbReference type="SUPFAM" id="SSF46785">
    <property type="entry name" value="Winged helix' DNA-binding domain"/>
    <property type="match status" value="1"/>
</dbReference>
<evidence type="ECO:0000313" key="6">
    <source>
        <dbReference type="EMBL" id="RRH89610.1"/>
    </source>
</evidence>
<sequence length="320" mass="35289">MDRLNAMRVFVTVVDSGSLSAAADKLDLSRPVVTRYVAELEQWTGARLLHRTTRRLSLTAAGEELLPRCRQVLELAGDMQEAVRQPAEAPRGQLRITASTSFAQAQLADAVADYVRLYPGVAVDLVLLDRAVNLVDERIDLAIRVAVEIDPNLIARRLTDCRSVVCASPGYLKEHGQPLRVEELAQRNCLTHSYFGRSLWNFTRRDDGTPVSVAVGGNVSTNDAASLMHLARAGAGITMLPTYLTAGLLQAGELVRLFPEFEPQVVGMYAVYASRKHMPATLRTMLDFLARRFTEVPAWDLPHAGRELNASRRPVVRSTS</sequence>
<name>A0A3P3ET83_9BURK</name>
<dbReference type="EMBL" id="RQXU01000004">
    <property type="protein sequence ID" value="RRH89610.1"/>
    <property type="molecule type" value="Genomic_DNA"/>
</dbReference>
<dbReference type="PANTHER" id="PTHR30537:SF35">
    <property type="entry name" value="TRANSCRIPTIONAL REGULATORY PROTEIN"/>
    <property type="match status" value="1"/>
</dbReference>
<dbReference type="Proteomes" id="UP000271590">
    <property type="component" value="Unassembled WGS sequence"/>
</dbReference>
<accession>A0A3P3ET83</accession>
<protein>
    <submittedName>
        <fullName evidence="6">LysR family transcriptional regulator</fullName>
    </submittedName>
</protein>
<dbReference type="InterPro" id="IPR005119">
    <property type="entry name" value="LysR_subst-bd"/>
</dbReference>
<keyword evidence="4" id="KW-0804">Transcription</keyword>
<dbReference type="InterPro" id="IPR000847">
    <property type="entry name" value="LysR_HTH_N"/>
</dbReference>
<comment type="caution">
    <text evidence="6">The sequence shown here is derived from an EMBL/GenBank/DDBJ whole genome shotgun (WGS) entry which is preliminary data.</text>
</comment>
<dbReference type="PROSITE" id="PS50931">
    <property type="entry name" value="HTH_LYSR"/>
    <property type="match status" value="1"/>
</dbReference>
<dbReference type="Gene3D" id="1.10.10.10">
    <property type="entry name" value="Winged helix-like DNA-binding domain superfamily/Winged helix DNA-binding domain"/>
    <property type="match status" value="1"/>
</dbReference>
<proteinExistence type="inferred from homology"/>
<dbReference type="PANTHER" id="PTHR30537">
    <property type="entry name" value="HTH-TYPE TRANSCRIPTIONAL REGULATOR"/>
    <property type="match status" value="1"/>
</dbReference>